<dbReference type="AlphaFoldDB" id="A0A1Y4LXY2"/>
<sequence length="234" mass="27228">MATYAMSDIHGLWDKFEKMMNLLNLKDNDKVYFLGDVIDRGADGIKILQYILNDPHFTLLMGNHEYMMYQALEEGKGKLEINMEYIQWVLNGAQPTIDAFLELEESRQQKLFSTIKNLPVAITDLVVNDKKFYLTHGCYSELEKEGTLYLKDIDDPILFVWQRVDPNEVILQDKILVAGHTISTYYHGKYEIFHNKSDIMQSNYIDIDCGCSCNNEDCQFAALRLDDMKTFYVK</sequence>
<dbReference type="Proteomes" id="UP000195447">
    <property type="component" value="Unassembled WGS sequence"/>
</dbReference>
<dbReference type="GO" id="GO:0110154">
    <property type="term" value="P:RNA decapping"/>
    <property type="evidence" value="ECO:0007669"/>
    <property type="project" value="TreeGrafter"/>
</dbReference>
<dbReference type="Pfam" id="PF00149">
    <property type="entry name" value="Metallophos"/>
    <property type="match status" value="1"/>
</dbReference>
<dbReference type="SUPFAM" id="SSF56300">
    <property type="entry name" value="Metallo-dependent phosphatases"/>
    <property type="match status" value="1"/>
</dbReference>
<dbReference type="InterPro" id="IPR004843">
    <property type="entry name" value="Calcineurin-like_PHP"/>
</dbReference>
<evidence type="ECO:0000313" key="3">
    <source>
        <dbReference type="Proteomes" id="UP000195447"/>
    </source>
</evidence>
<dbReference type="InterPro" id="IPR029052">
    <property type="entry name" value="Metallo-depent_PP-like"/>
</dbReference>
<dbReference type="RefSeq" id="WP_087158242.1">
    <property type="nucleotide sequence ID" value="NZ_NFKM01000003.1"/>
</dbReference>
<keyword evidence="3" id="KW-1185">Reference proteome</keyword>
<dbReference type="GO" id="GO:0005737">
    <property type="term" value="C:cytoplasm"/>
    <property type="evidence" value="ECO:0007669"/>
    <property type="project" value="TreeGrafter"/>
</dbReference>
<reference evidence="3" key="1">
    <citation type="submission" date="2017-04" db="EMBL/GenBank/DDBJ databases">
        <title>Function of individual gut microbiota members based on whole genome sequencing of pure cultures obtained from chicken caecum.</title>
        <authorList>
            <person name="Medvecky M."/>
            <person name="Cejkova D."/>
            <person name="Polansky O."/>
            <person name="Karasova D."/>
            <person name="Kubasova T."/>
            <person name="Cizek A."/>
            <person name="Rychlik I."/>
        </authorList>
    </citation>
    <scope>NUCLEOTIDE SEQUENCE [LARGE SCALE GENOMIC DNA]</scope>
    <source>
        <strain evidence="3">An178</strain>
    </source>
</reference>
<dbReference type="GO" id="GO:0008803">
    <property type="term" value="F:bis(5'-nucleosyl)-tetraphosphatase (symmetrical) activity"/>
    <property type="evidence" value="ECO:0007669"/>
    <property type="project" value="TreeGrafter"/>
</dbReference>
<dbReference type="InterPro" id="IPR050126">
    <property type="entry name" value="Ap4A_hydrolase"/>
</dbReference>
<dbReference type="PANTHER" id="PTHR42850:SF4">
    <property type="entry name" value="ZINC-DEPENDENT ENDOPOLYPHOSPHATASE"/>
    <property type="match status" value="1"/>
</dbReference>
<accession>A0A1Y4LXY2</accession>
<dbReference type="GO" id="GO:0016791">
    <property type="term" value="F:phosphatase activity"/>
    <property type="evidence" value="ECO:0007669"/>
    <property type="project" value="TreeGrafter"/>
</dbReference>
<evidence type="ECO:0000259" key="1">
    <source>
        <dbReference type="Pfam" id="PF00149"/>
    </source>
</evidence>
<name>A0A1Y4LXY2_9FIRM</name>
<protein>
    <recommendedName>
        <fullName evidence="1">Calcineurin-like phosphoesterase domain-containing protein</fullName>
    </recommendedName>
</protein>
<comment type="caution">
    <text evidence="2">The sequence shown here is derived from an EMBL/GenBank/DDBJ whole genome shotgun (WGS) entry which is preliminary data.</text>
</comment>
<proteinExistence type="predicted"/>
<dbReference type="PANTHER" id="PTHR42850">
    <property type="entry name" value="METALLOPHOSPHOESTERASE"/>
    <property type="match status" value="1"/>
</dbReference>
<gene>
    <name evidence="2" type="ORF">B5F14_02375</name>
</gene>
<feature type="domain" description="Calcineurin-like phosphoesterase" evidence="1">
    <location>
        <begin position="4"/>
        <end position="188"/>
    </location>
</feature>
<evidence type="ECO:0000313" key="2">
    <source>
        <dbReference type="EMBL" id="OUP61456.1"/>
    </source>
</evidence>
<organism evidence="2 3">
    <name type="scientific">Faecalitalea cylindroides</name>
    <dbReference type="NCBI Taxonomy" id="39483"/>
    <lineage>
        <taxon>Bacteria</taxon>
        <taxon>Bacillati</taxon>
        <taxon>Bacillota</taxon>
        <taxon>Erysipelotrichia</taxon>
        <taxon>Erysipelotrichales</taxon>
        <taxon>Erysipelotrichaceae</taxon>
        <taxon>Faecalitalea</taxon>
    </lineage>
</organism>
<dbReference type="Gene3D" id="3.60.21.10">
    <property type="match status" value="1"/>
</dbReference>
<dbReference type="EMBL" id="NFKM01000003">
    <property type="protein sequence ID" value="OUP61456.1"/>
    <property type="molecule type" value="Genomic_DNA"/>
</dbReference>